<dbReference type="EMBL" id="UGUW01000001">
    <property type="protein sequence ID" value="SUD57874.1"/>
    <property type="molecule type" value="Genomic_DNA"/>
</dbReference>
<proteinExistence type="predicted"/>
<evidence type="ECO:0000313" key="1">
    <source>
        <dbReference type="EMBL" id="SUD57874.1"/>
    </source>
</evidence>
<organism evidence="1 2">
    <name type="scientific">Ectopseudomonas oleovorans</name>
    <name type="common">Pseudomonas oleovorans</name>
    <dbReference type="NCBI Taxonomy" id="301"/>
    <lineage>
        <taxon>Bacteria</taxon>
        <taxon>Pseudomonadati</taxon>
        <taxon>Pseudomonadota</taxon>
        <taxon>Gammaproteobacteria</taxon>
        <taxon>Pseudomonadales</taxon>
        <taxon>Pseudomonadaceae</taxon>
        <taxon>Ectopseudomonas</taxon>
    </lineage>
</organism>
<gene>
    <name evidence="1" type="ORF">NCTC10860_00077</name>
</gene>
<reference evidence="1 2" key="1">
    <citation type="submission" date="2018-06" db="EMBL/GenBank/DDBJ databases">
        <authorList>
            <consortium name="Pathogen Informatics"/>
            <person name="Doyle S."/>
        </authorList>
    </citation>
    <scope>NUCLEOTIDE SEQUENCE [LARGE SCALE GENOMIC DNA]</scope>
    <source>
        <strain evidence="1 2">NCTC10860</strain>
    </source>
</reference>
<dbReference type="Proteomes" id="UP000254084">
    <property type="component" value="Unassembled WGS sequence"/>
</dbReference>
<name>A0A379K091_ECTOL</name>
<evidence type="ECO:0000313" key="2">
    <source>
        <dbReference type="Proteomes" id="UP000254084"/>
    </source>
</evidence>
<dbReference type="AlphaFoldDB" id="A0A379K091"/>
<protein>
    <submittedName>
        <fullName evidence="1">Uncharacterized protein</fullName>
    </submittedName>
</protein>
<sequence>MFPKEIKAERELLEGGRFAFNLRHDTLGELGRIVLQPAQLGGSHVSYEVIDLPDGRFNQRKAMMDSLAKTVTAAFEKARR</sequence>
<dbReference type="RefSeq" id="WP_033039694.1">
    <property type="nucleotide sequence ID" value="NZ_UGUW01000001.1"/>
</dbReference>
<accession>A0A379K091</accession>